<evidence type="ECO:0000313" key="1">
    <source>
        <dbReference type="EMBL" id="KAK2548365.1"/>
    </source>
</evidence>
<dbReference type="PANTHER" id="PTHR21446">
    <property type="entry name" value="DUF3504 DOMAIN-CONTAINING PROTEIN"/>
    <property type="match status" value="1"/>
</dbReference>
<organism evidence="1 2">
    <name type="scientific">Acropora cervicornis</name>
    <name type="common">Staghorn coral</name>
    <dbReference type="NCBI Taxonomy" id="6130"/>
    <lineage>
        <taxon>Eukaryota</taxon>
        <taxon>Metazoa</taxon>
        <taxon>Cnidaria</taxon>
        <taxon>Anthozoa</taxon>
        <taxon>Hexacorallia</taxon>
        <taxon>Scleractinia</taxon>
        <taxon>Astrocoeniina</taxon>
        <taxon>Acroporidae</taxon>
        <taxon>Acropora</taxon>
    </lineage>
</organism>
<reference evidence="1" key="1">
    <citation type="journal article" date="2023" name="G3 (Bethesda)">
        <title>Whole genome assembly and annotation of the endangered Caribbean coral Acropora cervicornis.</title>
        <authorList>
            <person name="Selwyn J.D."/>
            <person name="Vollmer S.V."/>
        </authorList>
    </citation>
    <scope>NUCLEOTIDE SEQUENCE</scope>
    <source>
        <strain evidence="1">K2</strain>
    </source>
</reference>
<accession>A0AAD9PTG5</accession>
<dbReference type="InterPro" id="IPR052787">
    <property type="entry name" value="MAVS"/>
</dbReference>
<dbReference type="PANTHER" id="PTHR21446:SF12">
    <property type="entry name" value="POTASSIUM CHANNEL TETRAMERIZATION DOMAIN CONTAINING 1"/>
    <property type="match status" value="1"/>
</dbReference>
<proteinExistence type="predicted"/>
<dbReference type="EMBL" id="JARQWQ010000148">
    <property type="protein sequence ID" value="KAK2548365.1"/>
    <property type="molecule type" value="Genomic_DNA"/>
</dbReference>
<protein>
    <submittedName>
        <fullName evidence="1">Uncharacterized protein</fullName>
    </submittedName>
</protein>
<gene>
    <name evidence="1" type="ORF">P5673_031429</name>
</gene>
<dbReference type="Proteomes" id="UP001249851">
    <property type="component" value="Unassembled WGS sequence"/>
</dbReference>
<comment type="caution">
    <text evidence="1">The sequence shown here is derived from an EMBL/GenBank/DDBJ whole genome shotgun (WGS) entry which is preliminary data.</text>
</comment>
<name>A0AAD9PTG5_ACRCE</name>
<dbReference type="AlphaFoldDB" id="A0AAD9PTG5"/>
<keyword evidence="2" id="KW-1185">Reference proteome</keyword>
<sequence>MTTVTENTEEIVGTIANLRKMCDLVLRLREDFDDKLDARSKSGFDYSKSTLLGFRQSIEEYLNALEKYCTPEDMNDCYKALKLYLTKLNPKFSQYLSKNWSVEDNIWYEAHPVGVNSLDSMIKNVSEAPSLLHPYTNHKFQAVNEEQSPGYCFRQDYLNQLQTETMSLE</sequence>
<evidence type="ECO:0000313" key="2">
    <source>
        <dbReference type="Proteomes" id="UP001249851"/>
    </source>
</evidence>
<reference evidence="1" key="2">
    <citation type="journal article" date="2023" name="Science">
        <title>Genomic signatures of disease resistance in endangered staghorn corals.</title>
        <authorList>
            <person name="Vollmer S.V."/>
            <person name="Selwyn J.D."/>
            <person name="Despard B.A."/>
            <person name="Roesel C.L."/>
        </authorList>
    </citation>
    <scope>NUCLEOTIDE SEQUENCE</scope>
    <source>
        <strain evidence="1">K2</strain>
    </source>
</reference>